<dbReference type="GeneID" id="17776902"/>
<protein>
    <submittedName>
        <fullName evidence="1">Uncharacterized protein</fullName>
    </submittedName>
</protein>
<reference evidence="1 2" key="1">
    <citation type="journal article" date="2014" name="PLoS ONE">
        <title>Isolation and Characterization of vB_ArS-ArV2 - First Arthrobacter sp. Infecting Bacteriophage with Completely Sequenced Genome.</title>
        <authorList>
            <person name="Simoliunas E."/>
            <person name="Kaliniene L."/>
            <person name="Stasilo M."/>
            <person name="Truncaite L."/>
            <person name="Zajanckauskaite A."/>
            <person name="Staniulis J."/>
            <person name="Nainys J."/>
            <person name="Kaupinis A."/>
            <person name="Valius M."/>
            <person name="Meskys R."/>
        </authorList>
    </citation>
    <scope>NUCLEOTIDE SEQUENCE [LARGE SCALE GENOMIC DNA]</scope>
</reference>
<organism evidence="1 2">
    <name type="scientific">Arthrobacter phage vB_ArS-ArV2</name>
    <dbReference type="NCBI Taxonomy" id="1414742"/>
    <lineage>
        <taxon>Viruses</taxon>
        <taxon>Duplodnaviria</taxon>
        <taxon>Heunggongvirae</taxon>
        <taxon>Uroviricota</taxon>
        <taxon>Caudoviricetes</taxon>
        <taxon>Arvduovirus</taxon>
        <taxon>Arvduovirus ArV2</taxon>
    </lineage>
</organism>
<dbReference type="EMBL" id="KF692088">
    <property type="protein sequence ID" value="AHB31651.1"/>
    <property type="molecule type" value="Genomic_DNA"/>
</dbReference>
<dbReference type="RefSeq" id="YP_008857911.1">
    <property type="nucleotide sequence ID" value="NC_022972.2"/>
</dbReference>
<accession>V5R8S4</accession>
<dbReference type="Proteomes" id="UP000018644">
    <property type="component" value="Segment"/>
</dbReference>
<keyword evidence="2" id="KW-1185">Reference proteome</keyword>
<name>V5R8S4_9CAUD</name>
<proteinExistence type="predicted"/>
<dbReference type="KEGG" id="vg:17776902"/>
<evidence type="ECO:0000313" key="1">
    <source>
        <dbReference type="EMBL" id="AHB31651.1"/>
    </source>
</evidence>
<gene>
    <name evidence="1" type="ORF">ArV2_gp40</name>
</gene>
<sequence>MNAPVIVLLVATVFAWVWIFRARTLDRWDEFHLMHGPNSGCPECAGK</sequence>
<evidence type="ECO:0000313" key="2">
    <source>
        <dbReference type="Proteomes" id="UP000018644"/>
    </source>
</evidence>